<evidence type="ECO:0000313" key="2">
    <source>
        <dbReference type="Proteomes" id="UP000824089"/>
    </source>
</evidence>
<comment type="caution">
    <text evidence="1">The sequence shown here is derived from an EMBL/GenBank/DDBJ whole genome shotgun (WGS) entry which is preliminary data.</text>
</comment>
<dbReference type="Pfam" id="PF02597">
    <property type="entry name" value="ThiS"/>
    <property type="match status" value="1"/>
</dbReference>
<gene>
    <name evidence="1" type="primary">thiS</name>
    <name evidence="1" type="ORF">IAD50_06210</name>
</gene>
<dbReference type="InterPro" id="IPR012675">
    <property type="entry name" value="Beta-grasp_dom_sf"/>
</dbReference>
<dbReference type="PANTHER" id="PTHR34472:SF1">
    <property type="entry name" value="SULFUR CARRIER PROTEIN THIS"/>
    <property type="match status" value="1"/>
</dbReference>
<dbReference type="Gene3D" id="3.10.20.30">
    <property type="match status" value="1"/>
</dbReference>
<reference evidence="1" key="2">
    <citation type="journal article" date="2021" name="PeerJ">
        <title>Extensive microbial diversity within the chicken gut microbiome revealed by metagenomics and culture.</title>
        <authorList>
            <person name="Gilroy R."/>
            <person name="Ravi A."/>
            <person name="Getino M."/>
            <person name="Pursley I."/>
            <person name="Horton D.L."/>
            <person name="Alikhan N.F."/>
            <person name="Baker D."/>
            <person name="Gharbi K."/>
            <person name="Hall N."/>
            <person name="Watson M."/>
            <person name="Adriaenssens E.M."/>
            <person name="Foster-Nyarko E."/>
            <person name="Jarju S."/>
            <person name="Secka A."/>
            <person name="Antonio M."/>
            <person name="Oren A."/>
            <person name="Chaudhuri R.R."/>
            <person name="La Ragione R."/>
            <person name="Hildebrand F."/>
            <person name="Pallen M.J."/>
        </authorList>
    </citation>
    <scope>NUCLEOTIDE SEQUENCE</scope>
    <source>
        <strain evidence="1">CHK195-4489</strain>
    </source>
</reference>
<name>A0A9D1IAI4_9CLOT</name>
<accession>A0A9D1IAI4</accession>
<dbReference type="InterPro" id="IPR016155">
    <property type="entry name" value="Mopterin_synth/thiamin_S_b"/>
</dbReference>
<dbReference type="EMBL" id="DVMM01000130">
    <property type="protein sequence ID" value="HIU29875.1"/>
    <property type="molecule type" value="Genomic_DNA"/>
</dbReference>
<dbReference type="CDD" id="cd00565">
    <property type="entry name" value="Ubl_ThiS"/>
    <property type="match status" value="1"/>
</dbReference>
<dbReference type="InterPro" id="IPR010035">
    <property type="entry name" value="Thi_S"/>
</dbReference>
<reference evidence="1" key="1">
    <citation type="submission" date="2020-10" db="EMBL/GenBank/DDBJ databases">
        <authorList>
            <person name="Gilroy R."/>
        </authorList>
    </citation>
    <scope>NUCLEOTIDE SEQUENCE</scope>
    <source>
        <strain evidence="1">CHK195-4489</strain>
    </source>
</reference>
<dbReference type="Proteomes" id="UP000824089">
    <property type="component" value="Unassembled WGS sequence"/>
</dbReference>
<dbReference type="PANTHER" id="PTHR34472">
    <property type="entry name" value="SULFUR CARRIER PROTEIN THIS"/>
    <property type="match status" value="1"/>
</dbReference>
<evidence type="ECO:0000313" key="1">
    <source>
        <dbReference type="EMBL" id="HIU29875.1"/>
    </source>
</evidence>
<dbReference type="NCBIfam" id="TIGR01683">
    <property type="entry name" value="thiS"/>
    <property type="match status" value="1"/>
</dbReference>
<dbReference type="SUPFAM" id="SSF54285">
    <property type="entry name" value="MoaD/ThiS"/>
    <property type="match status" value="1"/>
</dbReference>
<dbReference type="InterPro" id="IPR003749">
    <property type="entry name" value="ThiS/MoaD-like"/>
</dbReference>
<protein>
    <submittedName>
        <fullName evidence="1">Sulfur carrier protein ThiS</fullName>
    </submittedName>
</protein>
<organism evidence="1 2">
    <name type="scientific">Candidatus Egerieisoma faecipullorum</name>
    <dbReference type="NCBI Taxonomy" id="2840963"/>
    <lineage>
        <taxon>Bacteria</taxon>
        <taxon>Bacillati</taxon>
        <taxon>Bacillota</taxon>
        <taxon>Clostridia</taxon>
        <taxon>Eubacteriales</taxon>
        <taxon>Clostridiaceae</taxon>
        <taxon>Clostridiaceae incertae sedis</taxon>
        <taxon>Candidatus Egerieisoma</taxon>
    </lineage>
</organism>
<dbReference type="AlphaFoldDB" id="A0A9D1IAI4"/>
<sequence length="65" mass="7198">MVKINGKDVEWKEGATAEQYLLENGYQIERIALERNGKILPKSEYGHTVFAEGDVIEIVSFVGGG</sequence>
<proteinExistence type="predicted"/>